<dbReference type="FunFam" id="3.30.70.380:FF:000001">
    <property type="entry name" value="Phenylalanine--tRNA ligase beta subunit"/>
    <property type="match status" value="1"/>
</dbReference>
<dbReference type="InterPro" id="IPR045864">
    <property type="entry name" value="aa-tRNA-synth_II/BPL/LPL"/>
</dbReference>
<evidence type="ECO:0000259" key="17">
    <source>
        <dbReference type="PROSITE" id="PS50886"/>
    </source>
</evidence>
<dbReference type="PROSITE" id="PS51483">
    <property type="entry name" value="B5"/>
    <property type="match status" value="1"/>
</dbReference>
<comment type="catalytic activity">
    <reaction evidence="14 15">
        <text>tRNA(Phe) + L-phenylalanine + ATP = L-phenylalanyl-tRNA(Phe) + AMP + diphosphate + H(+)</text>
        <dbReference type="Rhea" id="RHEA:19413"/>
        <dbReference type="Rhea" id="RHEA-COMP:9668"/>
        <dbReference type="Rhea" id="RHEA-COMP:9699"/>
        <dbReference type="ChEBI" id="CHEBI:15378"/>
        <dbReference type="ChEBI" id="CHEBI:30616"/>
        <dbReference type="ChEBI" id="CHEBI:33019"/>
        <dbReference type="ChEBI" id="CHEBI:58095"/>
        <dbReference type="ChEBI" id="CHEBI:78442"/>
        <dbReference type="ChEBI" id="CHEBI:78531"/>
        <dbReference type="ChEBI" id="CHEBI:456215"/>
        <dbReference type="EC" id="6.1.1.20"/>
    </reaction>
</comment>
<dbReference type="SMART" id="SM00896">
    <property type="entry name" value="FDX-ACB"/>
    <property type="match status" value="1"/>
</dbReference>
<keyword evidence="13 15" id="KW-0030">Aminoacyl-tRNA synthetase</keyword>
<keyword evidence="5 16" id="KW-0820">tRNA-binding</keyword>
<dbReference type="PANTHER" id="PTHR10947">
    <property type="entry name" value="PHENYLALANYL-TRNA SYNTHETASE BETA CHAIN AND LEUCINE-RICH REPEAT-CONTAINING PROTEIN 47"/>
    <property type="match status" value="1"/>
</dbReference>
<keyword evidence="7 15" id="KW-0479">Metal-binding</keyword>
<evidence type="ECO:0000256" key="9">
    <source>
        <dbReference type="ARBA" id="ARBA00022840"/>
    </source>
</evidence>
<dbReference type="Pfam" id="PF03147">
    <property type="entry name" value="FDX-ACB"/>
    <property type="match status" value="1"/>
</dbReference>
<dbReference type="SMART" id="SM00874">
    <property type="entry name" value="B5"/>
    <property type="match status" value="1"/>
</dbReference>
<sequence>MLVSLNWLKNYVDIGEISPEQLAEKVTKSGIEVESVEYVAEKSENVVVGYVQSCEKHPNADKLNLCQVDTGEETLQIICGAPNIAQGQKVAVAKPGAVLPGNFKIKKVKLRGVESNGMICSLQELGIEEKYVPKEFAEGIFVFPEDVTVGESVEPLLNLNDAVLEFELTPNRADCLSMLGVAYEVAALLDQPLQLPSEEVEVTGEDAADYINVEVEAKDLNPYYGAFVIKDIEVKDSPLWMKNHLIAAGIRPINNVVDITNFVMLEYGQPLHAFDYDRLQSESIVVRRAKDGETLVTLDEQKRTLSEQHLVITDGNKPVALAGVMGGLDTEVHEQTKTVLLEAAYFESSAVRKAVKDTGLRSESSTRFEKGIDPNRVREAGQRACQLLTQYAGGKVLANVVEFDQIDRTEKKINLVTSEVNKRLGTEITAEDIADIFRKLRFHFEQDHEEFIVYAPTRRGDITIFEDLLEEIARVYGYDNLPFTLPEGEAHAGALTETQQLKRDVKSYLQSAGLMETITYSLTSSAKISQLISPEIQTLDPQAVALSMPMSEDHKYLRLSLLPELLSTISYNQARNQTDLFYFELGKIFVSQEEMITSQPSEQLRVSGALSGKWMEHPWQQEKKEVDFYVVKGIMEGLFDYLKLPVSFKKGTIPQMHPGRSAVILINDKEVGFIGQVHPSLQKETGLKDTYVFDVNMEEVIAEHSAVPSYSQIPKYPSISRDIAFIMDKQIPAGDVKQTIVELGAPLVKQVDIFDVYQGKNIGENKKSVAYSLVYQHPDKTLTDEEVEESYTNILHNVNEKYDAYVRS</sequence>
<dbReference type="NCBIfam" id="NF045760">
    <property type="entry name" value="YtpR"/>
    <property type="match status" value="1"/>
</dbReference>
<evidence type="ECO:0000256" key="2">
    <source>
        <dbReference type="ARBA" id="ARBA00008653"/>
    </source>
</evidence>
<evidence type="ECO:0000256" key="12">
    <source>
        <dbReference type="ARBA" id="ARBA00022917"/>
    </source>
</evidence>
<feature type="binding site" evidence="15">
    <location>
        <position position="470"/>
    </location>
    <ligand>
        <name>Mg(2+)</name>
        <dbReference type="ChEBI" id="CHEBI:18420"/>
        <note>shared with alpha subunit</note>
    </ligand>
</feature>
<dbReference type="InterPro" id="IPR045060">
    <property type="entry name" value="Phe-tRNA-ligase_IIc_bsu"/>
</dbReference>
<dbReference type="EC" id="6.1.1.20" evidence="15"/>
<dbReference type="GO" id="GO:0016740">
    <property type="term" value="F:transferase activity"/>
    <property type="evidence" value="ECO:0007669"/>
    <property type="project" value="UniProtKB-ARBA"/>
</dbReference>
<dbReference type="GO" id="GO:0140096">
    <property type="term" value="F:catalytic activity, acting on a protein"/>
    <property type="evidence" value="ECO:0007669"/>
    <property type="project" value="UniProtKB-ARBA"/>
</dbReference>
<dbReference type="InterPro" id="IPR004532">
    <property type="entry name" value="Phe-tRNA-ligase_IIc_bsu_bact"/>
</dbReference>
<comment type="caution">
    <text evidence="20">The sequence shown here is derived from an EMBL/GenBank/DDBJ whole genome shotgun (WGS) entry which is preliminary data.</text>
</comment>
<feature type="domain" description="B5" evidence="19">
    <location>
        <begin position="408"/>
        <end position="483"/>
    </location>
</feature>
<comment type="subcellular location">
    <subcellularLocation>
        <location evidence="1 15">Cytoplasm</location>
    </subcellularLocation>
</comment>
<dbReference type="InterPro" id="IPR033714">
    <property type="entry name" value="tRNA_bind_bactPheRS"/>
</dbReference>
<keyword evidence="8 15" id="KW-0547">Nucleotide-binding</keyword>
<comment type="subunit">
    <text evidence="3 15">Tetramer of two alpha and two beta subunits.</text>
</comment>
<feature type="domain" description="TRNA-binding" evidence="17">
    <location>
        <begin position="40"/>
        <end position="154"/>
    </location>
</feature>
<gene>
    <name evidence="15" type="primary">pheT</name>
    <name evidence="20" type="ORF">OPHB3_2902</name>
</gene>
<evidence type="ECO:0000256" key="16">
    <source>
        <dbReference type="PROSITE-ProRule" id="PRU00209"/>
    </source>
</evidence>
<dbReference type="FunFam" id="2.40.50.140:FF:000045">
    <property type="entry name" value="Phenylalanine--tRNA ligase beta subunit"/>
    <property type="match status" value="1"/>
</dbReference>
<comment type="cofactor">
    <cofactor evidence="15">
        <name>Mg(2+)</name>
        <dbReference type="ChEBI" id="CHEBI:18420"/>
    </cofactor>
    <text evidence="15">Binds 2 magnesium ions per tetramer.</text>
</comment>
<dbReference type="InterPro" id="IPR009061">
    <property type="entry name" value="DNA-bd_dom_put_sf"/>
</dbReference>
<dbReference type="GO" id="GO:0004826">
    <property type="term" value="F:phenylalanine-tRNA ligase activity"/>
    <property type="evidence" value="ECO:0007669"/>
    <property type="project" value="UniProtKB-UniRule"/>
</dbReference>
<dbReference type="SUPFAM" id="SSF54991">
    <property type="entry name" value="Anticodon-binding domain of PheRS"/>
    <property type="match status" value="1"/>
</dbReference>
<evidence type="ECO:0000256" key="8">
    <source>
        <dbReference type="ARBA" id="ARBA00022741"/>
    </source>
</evidence>
<dbReference type="SMART" id="SM00873">
    <property type="entry name" value="B3_4"/>
    <property type="match status" value="1"/>
</dbReference>
<dbReference type="OrthoDB" id="9805455at2"/>
<evidence type="ECO:0000256" key="3">
    <source>
        <dbReference type="ARBA" id="ARBA00011209"/>
    </source>
</evidence>
<organism evidence="20 21">
    <name type="scientific">Oceanobacillus picturae</name>
    <dbReference type="NCBI Taxonomy" id="171693"/>
    <lineage>
        <taxon>Bacteria</taxon>
        <taxon>Bacillati</taxon>
        <taxon>Bacillota</taxon>
        <taxon>Bacilli</taxon>
        <taxon>Bacillales</taxon>
        <taxon>Bacillaceae</taxon>
        <taxon>Oceanobacillus</taxon>
    </lineage>
</organism>
<dbReference type="Pfam" id="PF03483">
    <property type="entry name" value="B3_4"/>
    <property type="match status" value="1"/>
</dbReference>
<dbReference type="Gene3D" id="3.30.930.10">
    <property type="entry name" value="Bira Bifunctional Protein, Domain 2"/>
    <property type="match status" value="1"/>
</dbReference>
<keyword evidence="11 16" id="KW-0694">RNA-binding</keyword>
<dbReference type="Gene3D" id="3.30.56.10">
    <property type="match status" value="2"/>
</dbReference>
<evidence type="ECO:0000313" key="21">
    <source>
        <dbReference type="Proteomes" id="UP000052946"/>
    </source>
</evidence>
<evidence type="ECO:0000256" key="14">
    <source>
        <dbReference type="ARBA" id="ARBA00049255"/>
    </source>
</evidence>
<dbReference type="SUPFAM" id="SSF50249">
    <property type="entry name" value="Nucleic acid-binding proteins"/>
    <property type="match status" value="1"/>
</dbReference>
<feature type="domain" description="FDX-ACB" evidence="18">
    <location>
        <begin position="714"/>
        <end position="807"/>
    </location>
</feature>
<dbReference type="Gene3D" id="3.50.40.10">
    <property type="entry name" value="Phenylalanyl-trna Synthetase, Chain B, domain 3"/>
    <property type="match status" value="1"/>
</dbReference>
<dbReference type="EMBL" id="BBXV01000035">
    <property type="protein sequence ID" value="GAQ18946.1"/>
    <property type="molecule type" value="Genomic_DNA"/>
</dbReference>
<feature type="binding site" evidence="15">
    <location>
        <position position="461"/>
    </location>
    <ligand>
        <name>Mg(2+)</name>
        <dbReference type="ChEBI" id="CHEBI:18420"/>
        <note>shared with alpha subunit</note>
    </ligand>
</feature>
<evidence type="ECO:0000259" key="19">
    <source>
        <dbReference type="PROSITE" id="PS51483"/>
    </source>
</evidence>
<dbReference type="RefSeq" id="WP_058950753.1">
    <property type="nucleotide sequence ID" value="NZ_BBXV01000035.1"/>
</dbReference>
<keyword evidence="10 15" id="KW-0460">Magnesium</keyword>
<dbReference type="Pfam" id="PF01588">
    <property type="entry name" value="tRNA_bind"/>
    <property type="match status" value="1"/>
</dbReference>
<evidence type="ECO:0000256" key="7">
    <source>
        <dbReference type="ARBA" id="ARBA00022723"/>
    </source>
</evidence>
<dbReference type="NCBIfam" id="TIGR00472">
    <property type="entry name" value="pheT_bact"/>
    <property type="match status" value="1"/>
</dbReference>
<dbReference type="Pfam" id="PF17759">
    <property type="entry name" value="tRNA_synthFbeta"/>
    <property type="match status" value="1"/>
</dbReference>
<evidence type="ECO:0000256" key="11">
    <source>
        <dbReference type="ARBA" id="ARBA00022884"/>
    </source>
</evidence>
<dbReference type="GO" id="GO:0000287">
    <property type="term" value="F:magnesium ion binding"/>
    <property type="evidence" value="ECO:0007669"/>
    <property type="project" value="UniProtKB-UniRule"/>
</dbReference>
<evidence type="ECO:0000256" key="4">
    <source>
        <dbReference type="ARBA" id="ARBA00022490"/>
    </source>
</evidence>
<dbReference type="PANTHER" id="PTHR10947:SF0">
    <property type="entry name" value="PHENYLALANINE--TRNA LIGASE BETA SUBUNIT"/>
    <property type="match status" value="1"/>
</dbReference>
<feature type="binding site" evidence="15">
    <location>
        <position position="467"/>
    </location>
    <ligand>
        <name>Mg(2+)</name>
        <dbReference type="ChEBI" id="CHEBI:18420"/>
        <note>shared with alpha subunit</note>
    </ligand>
</feature>
<feature type="binding site" evidence="15">
    <location>
        <position position="471"/>
    </location>
    <ligand>
        <name>Mg(2+)</name>
        <dbReference type="ChEBI" id="CHEBI:18420"/>
        <note>shared with alpha subunit</note>
    </ligand>
</feature>
<proteinExistence type="inferred from homology"/>
<keyword evidence="9 15" id="KW-0067">ATP-binding</keyword>
<dbReference type="GO" id="GO:0005524">
    <property type="term" value="F:ATP binding"/>
    <property type="evidence" value="ECO:0007669"/>
    <property type="project" value="UniProtKB-UniRule"/>
</dbReference>
<dbReference type="Gene3D" id="3.30.70.380">
    <property type="entry name" value="Ferrodoxin-fold anticodon-binding domain"/>
    <property type="match status" value="1"/>
</dbReference>
<evidence type="ECO:0000256" key="15">
    <source>
        <dbReference type="HAMAP-Rule" id="MF_00283"/>
    </source>
</evidence>
<dbReference type="InterPro" id="IPR020825">
    <property type="entry name" value="Phe-tRNA_synthase-like_B3/B4"/>
</dbReference>
<keyword evidence="4 15" id="KW-0963">Cytoplasm</keyword>
<dbReference type="GO" id="GO:0000049">
    <property type="term" value="F:tRNA binding"/>
    <property type="evidence" value="ECO:0007669"/>
    <property type="project" value="UniProtKB-UniRule"/>
</dbReference>
<dbReference type="FunFam" id="3.30.56.10:FF:000002">
    <property type="entry name" value="Phenylalanine--tRNA ligase beta subunit"/>
    <property type="match status" value="1"/>
</dbReference>
<evidence type="ECO:0000256" key="10">
    <source>
        <dbReference type="ARBA" id="ARBA00022842"/>
    </source>
</evidence>
<name>A0A0U9H8H8_9BACI</name>
<dbReference type="GO" id="GO:0006432">
    <property type="term" value="P:phenylalanyl-tRNA aminoacylation"/>
    <property type="evidence" value="ECO:0007669"/>
    <property type="project" value="UniProtKB-UniRule"/>
</dbReference>
<dbReference type="FunFam" id="3.30.930.10:FF:000022">
    <property type="entry name" value="Phenylalanine--tRNA ligase beta subunit"/>
    <property type="match status" value="1"/>
</dbReference>
<evidence type="ECO:0000259" key="18">
    <source>
        <dbReference type="PROSITE" id="PS51447"/>
    </source>
</evidence>
<dbReference type="InterPro" id="IPR036690">
    <property type="entry name" value="Fdx_antiC-bd_sf"/>
</dbReference>
<dbReference type="PROSITE" id="PS51447">
    <property type="entry name" value="FDX_ACB"/>
    <property type="match status" value="1"/>
</dbReference>
<dbReference type="CDD" id="cd00769">
    <property type="entry name" value="PheRS_beta_core"/>
    <property type="match status" value="1"/>
</dbReference>
<reference evidence="21" key="1">
    <citation type="submission" date="2015-07" db="EMBL/GenBank/DDBJ databases">
        <title>Draft Genome Sequence of Oceanobacillus picturae Heshi-B3 that Was Isolated from Fermented Rice Bran with Aging Salted Mackerel, Which Was Named Heshiko as Traditional Fermented Seafood in Japan.</title>
        <authorList>
            <person name="Akuzawa S."/>
            <person name="Nakagawa J."/>
            <person name="Kanekatsu T."/>
            <person name="Kanesaki Y."/>
            <person name="Suzuki T."/>
        </authorList>
    </citation>
    <scope>NUCLEOTIDE SEQUENCE [LARGE SCALE GENOMIC DNA]</scope>
    <source>
        <strain evidence="21">Heshi-B3</strain>
    </source>
</reference>
<comment type="similarity">
    <text evidence="2 15">Belongs to the phenylalanyl-tRNA synthetase beta subunit family. Type 1 subfamily.</text>
</comment>
<dbReference type="Gene3D" id="2.40.50.140">
    <property type="entry name" value="Nucleic acid-binding proteins"/>
    <property type="match status" value="1"/>
</dbReference>
<keyword evidence="12 15" id="KW-0648">Protein biosynthesis</keyword>
<dbReference type="InterPro" id="IPR012340">
    <property type="entry name" value="NA-bd_OB-fold"/>
</dbReference>
<dbReference type="CDD" id="cd02796">
    <property type="entry name" value="tRNA_bind_bactPheRS"/>
    <property type="match status" value="1"/>
</dbReference>
<dbReference type="SUPFAM" id="SSF46955">
    <property type="entry name" value="Putative DNA-binding domain"/>
    <property type="match status" value="1"/>
</dbReference>
<dbReference type="InterPro" id="IPR005146">
    <property type="entry name" value="B3/B4_tRNA-bd"/>
</dbReference>
<evidence type="ECO:0000256" key="5">
    <source>
        <dbReference type="ARBA" id="ARBA00022555"/>
    </source>
</evidence>
<dbReference type="SUPFAM" id="SSF56037">
    <property type="entry name" value="PheT/TilS domain"/>
    <property type="match status" value="1"/>
</dbReference>
<evidence type="ECO:0000256" key="13">
    <source>
        <dbReference type="ARBA" id="ARBA00023146"/>
    </source>
</evidence>
<evidence type="ECO:0000256" key="6">
    <source>
        <dbReference type="ARBA" id="ARBA00022598"/>
    </source>
</evidence>
<dbReference type="SUPFAM" id="SSF55681">
    <property type="entry name" value="Class II aaRS and biotin synthetases"/>
    <property type="match status" value="1"/>
</dbReference>
<dbReference type="Pfam" id="PF03484">
    <property type="entry name" value="B5"/>
    <property type="match status" value="1"/>
</dbReference>
<evidence type="ECO:0000313" key="20">
    <source>
        <dbReference type="EMBL" id="GAQ18946.1"/>
    </source>
</evidence>
<protein>
    <recommendedName>
        <fullName evidence="15">Phenylalanine--tRNA ligase beta subunit</fullName>
        <ecNumber evidence="15">6.1.1.20</ecNumber>
    </recommendedName>
    <alternativeName>
        <fullName evidence="15">Phenylalanyl-tRNA synthetase beta subunit</fullName>
        <shortName evidence="15">PheRS</shortName>
    </alternativeName>
</protein>
<dbReference type="InterPro" id="IPR005147">
    <property type="entry name" value="tRNA_synthase_B5-dom"/>
</dbReference>
<dbReference type="GO" id="GO:0009328">
    <property type="term" value="C:phenylalanine-tRNA ligase complex"/>
    <property type="evidence" value="ECO:0007669"/>
    <property type="project" value="TreeGrafter"/>
</dbReference>
<dbReference type="InterPro" id="IPR041616">
    <property type="entry name" value="PheRS_beta_core"/>
</dbReference>
<dbReference type="HAMAP" id="MF_00283">
    <property type="entry name" value="Phe_tRNA_synth_beta1"/>
    <property type="match status" value="1"/>
</dbReference>
<dbReference type="AlphaFoldDB" id="A0A0U9H8H8"/>
<accession>A0A0U9H8H8</accession>
<reference evidence="20 21" key="2">
    <citation type="journal article" date="2016" name="Genome Announc.">
        <title>Draft Genome Sequence of Oceanobacillus picturae Heshi-B3, Isolated from Fermented Rice Bran in a Traditional Japanese Seafood Dish.</title>
        <authorList>
            <person name="Akuzawa S."/>
            <person name="Nagaoka J."/>
            <person name="Kanekatsu M."/>
            <person name="Kanesaki Y."/>
            <person name="Suzuki T."/>
        </authorList>
    </citation>
    <scope>NUCLEOTIDE SEQUENCE [LARGE SCALE GENOMIC DNA]</scope>
    <source>
        <strain evidence="20 21">Heshi-B3</strain>
    </source>
</reference>
<dbReference type="PROSITE" id="PS50886">
    <property type="entry name" value="TRBD"/>
    <property type="match status" value="1"/>
</dbReference>
<keyword evidence="6 15" id="KW-0436">Ligase</keyword>
<evidence type="ECO:0000256" key="1">
    <source>
        <dbReference type="ARBA" id="ARBA00004496"/>
    </source>
</evidence>
<dbReference type="InterPro" id="IPR005121">
    <property type="entry name" value="Fdx_antiC-bd"/>
</dbReference>
<dbReference type="Proteomes" id="UP000052946">
    <property type="component" value="Unassembled WGS sequence"/>
</dbReference>
<dbReference type="FunFam" id="3.50.40.10:FF:000001">
    <property type="entry name" value="Phenylalanine--tRNA ligase beta subunit"/>
    <property type="match status" value="1"/>
</dbReference>
<dbReference type="InterPro" id="IPR002547">
    <property type="entry name" value="tRNA-bd_dom"/>
</dbReference>